<dbReference type="EMBL" id="PFDX01000027">
    <property type="protein sequence ID" value="PJE57410.1"/>
    <property type="molecule type" value="Genomic_DNA"/>
</dbReference>
<dbReference type="InterPro" id="IPR011659">
    <property type="entry name" value="WD40"/>
</dbReference>
<gene>
    <name evidence="2" type="ORF">COU82_02190</name>
</gene>
<protein>
    <recommendedName>
        <fullName evidence="4">Dipeptidylpeptidase IV N-terminal domain-containing protein</fullName>
    </recommendedName>
</protein>
<accession>A0A2M8KBW3</accession>
<reference evidence="3" key="1">
    <citation type="submission" date="2017-09" db="EMBL/GenBank/DDBJ databases">
        <title>Depth-based differentiation of microbial function through sediment-hosted aquifers and enrichment of novel symbionts in the deep terrestrial subsurface.</title>
        <authorList>
            <person name="Probst A.J."/>
            <person name="Ladd B."/>
            <person name="Jarett J.K."/>
            <person name="Geller-Mcgrath D.E."/>
            <person name="Sieber C.M.K."/>
            <person name="Emerson J.B."/>
            <person name="Anantharaman K."/>
            <person name="Thomas B.C."/>
            <person name="Malmstrom R."/>
            <person name="Stieglmeier M."/>
            <person name="Klingl A."/>
            <person name="Woyke T."/>
            <person name="Ryan C.M."/>
            <person name="Banfield J.F."/>
        </authorList>
    </citation>
    <scope>NUCLEOTIDE SEQUENCE [LARGE SCALE GENOMIC DNA]</scope>
</reference>
<dbReference type="PANTHER" id="PTHR36842:SF1">
    <property type="entry name" value="PROTEIN TOLB"/>
    <property type="match status" value="1"/>
</dbReference>
<comment type="caution">
    <text evidence="2">The sequence shown here is derived from an EMBL/GenBank/DDBJ whole genome shotgun (WGS) entry which is preliminary data.</text>
</comment>
<organism evidence="2 3">
    <name type="scientific">Candidatus Portnoybacteria bacterium CG10_big_fil_rev_8_21_14_0_10_38_18</name>
    <dbReference type="NCBI Taxonomy" id="1974813"/>
    <lineage>
        <taxon>Bacteria</taxon>
        <taxon>Candidatus Portnoyibacteriota</taxon>
    </lineage>
</organism>
<name>A0A2M8KBW3_9BACT</name>
<dbReference type="PANTHER" id="PTHR36842">
    <property type="entry name" value="PROTEIN TOLB HOMOLOG"/>
    <property type="match status" value="1"/>
</dbReference>
<dbReference type="SUPFAM" id="SSF82171">
    <property type="entry name" value="DPP6 N-terminal domain-like"/>
    <property type="match status" value="1"/>
</dbReference>
<dbReference type="Proteomes" id="UP000231648">
    <property type="component" value="Unassembled WGS sequence"/>
</dbReference>
<proteinExistence type="inferred from homology"/>
<comment type="similarity">
    <text evidence="1">Belongs to the TolB family.</text>
</comment>
<evidence type="ECO:0008006" key="4">
    <source>
        <dbReference type="Google" id="ProtNLM"/>
    </source>
</evidence>
<dbReference type="Gene3D" id="2.120.10.30">
    <property type="entry name" value="TolB, C-terminal domain"/>
    <property type="match status" value="2"/>
</dbReference>
<evidence type="ECO:0000313" key="2">
    <source>
        <dbReference type="EMBL" id="PJE57410.1"/>
    </source>
</evidence>
<dbReference type="InterPro" id="IPR011042">
    <property type="entry name" value="6-blade_b-propeller_TolB-like"/>
</dbReference>
<sequence length="357" mass="40514">MGGLIVLVLGLLFFRPCFIFKPQFSGKIVYSKDKDIWIMNADGGGKKKLTNFVPRLEMALEKEGTSLRNEGYWAPAISPDGTMIAFQEIWIGDRGGPPDAVIHVIDFEGKTLYQTIENPVRIRSAPIWAPQGNILAYIESRDLVILNLETKKPQKITLDENSVFHRPFWTVDGKYVTLPFRERFLSQDTSNLYKINIETGEKEKLLNAIIGDYLPATPIYSISTNGQVAFVTPTGVSLFKIDSPDIPGIKIATTYEPPEKEKAKMKVYQEVYWSPDGEKLAFWANLWEKRLVEIVNQNGETIKRITIPSGDFVEWSPDSKALLVYSRYGEMEIIPLTCRGKIDLKEKGDSPTWWTPK</sequence>
<dbReference type="Pfam" id="PF07676">
    <property type="entry name" value="PD40"/>
    <property type="match status" value="1"/>
</dbReference>
<dbReference type="AlphaFoldDB" id="A0A2M8KBW3"/>
<evidence type="ECO:0000313" key="3">
    <source>
        <dbReference type="Proteomes" id="UP000231648"/>
    </source>
</evidence>
<evidence type="ECO:0000256" key="1">
    <source>
        <dbReference type="ARBA" id="ARBA00009820"/>
    </source>
</evidence>